<proteinExistence type="predicted"/>
<dbReference type="Proteomes" id="UP000663877">
    <property type="component" value="Unassembled WGS sequence"/>
</dbReference>
<dbReference type="AlphaFoldDB" id="A0A814Y1A6"/>
<dbReference type="Proteomes" id="UP000663832">
    <property type="component" value="Unassembled WGS sequence"/>
</dbReference>
<protein>
    <submittedName>
        <fullName evidence="3">Uncharacterized protein</fullName>
    </submittedName>
</protein>
<evidence type="ECO:0000313" key="2">
    <source>
        <dbReference type="EMBL" id="CAF1145108.1"/>
    </source>
</evidence>
<evidence type="ECO:0000313" key="4">
    <source>
        <dbReference type="Proteomes" id="UP000663832"/>
    </source>
</evidence>
<dbReference type="SUPFAM" id="SSF53448">
    <property type="entry name" value="Nucleotide-diphospho-sugar transferases"/>
    <property type="match status" value="1"/>
</dbReference>
<reference evidence="3" key="1">
    <citation type="submission" date="2021-02" db="EMBL/GenBank/DDBJ databases">
        <authorList>
            <person name="Nowell W R."/>
        </authorList>
    </citation>
    <scope>NUCLEOTIDE SEQUENCE</scope>
</reference>
<keyword evidence="1" id="KW-0812">Transmembrane</keyword>
<evidence type="ECO:0000313" key="3">
    <source>
        <dbReference type="EMBL" id="CAF1223395.1"/>
    </source>
</evidence>
<dbReference type="OrthoDB" id="9982066at2759"/>
<sequence length="342" mass="39852">MVLRRYLKYLLPIATIICLNFIVIIYVTEFLNLTSLFSISDNTTSTNPTHLLLITPRNSCRQFTVSDNRPFFEREYPQLNLPRRLSNLSYANNLHQLHSLRLMVIACARNIESYIDKYRSHIEPILDLFHPSSRILILESDSNDKTVEKLYQLSRAQVYAYAKMSGIYPDRTNRLAFCRNVLLDKAHDLKADYIFVTDPDIFAVKISSFLSNFQYNINDWSVMTTSTNGLYYDIWALRTLSDSVMNYDVWHRICELINPENNYCYQSATNLIIGIHQKHIPIEYGLIEVRSAFGGAGLYRAKSTYKCKYNGENSTCEHVPFHLCVREKNQARIFINSQFQID</sequence>
<evidence type="ECO:0000313" key="5">
    <source>
        <dbReference type="Proteomes" id="UP000663877"/>
    </source>
</evidence>
<evidence type="ECO:0000256" key="1">
    <source>
        <dbReference type="SAM" id="Phobius"/>
    </source>
</evidence>
<dbReference type="InterPro" id="IPR029044">
    <property type="entry name" value="Nucleotide-diphossugar_trans"/>
</dbReference>
<dbReference type="EMBL" id="CAJNOI010000278">
    <property type="protein sequence ID" value="CAF1223395.1"/>
    <property type="molecule type" value="Genomic_DNA"/>
</dbReference>
<comment type="caution">
    <text evidence="3">The sequence shown here is derived from an EMBL/GenBank/DDBJ whole genome shotgun (WGS) entry which is preliminary data.</text>
</comment>
<dbReference type="CDD" id="cd00761">
    <property type="entry name" value="Glyco_tranf_GTA_type"/>
    <property type="match status" value="1"/>
</dbReference>
<feature type="transmembrane region" description="Helical" evidence="1">
    <location>
        <begin position="9"/>
        <end position="28"/>
    </location>
</feature>
<gene>
    <name evidence="3" type="ORF">BJG266_LOCUS28110</name>
    <name evidence="2" type="ORF">QVE165_LOCUS22700</name>
</gene>
<name>A0A814Y1A6_9BILA</name>
<keyword evidence="1" id="KW-1133">Transmembrane helix</keyword>
<dbReference type="EMBL" id="CAJNOM010000151">
    <property type="protein sequence ID" value="CAF1145108.1"/>
    <property type="molecule type" value="Genomic_DNA"/>
</dbReference>
<accession>A0A814Y1A6</accession>
<keyword evidence="4" id="KW-1185">Reference proteome</keyword>
<organism evidence="3 5">
    <name type="scientific">Adineta steineri</name>
    <dbReference type="NCBI Taxonomy" id="433720"/>
    <lineage>
        <taxon>Eukaryota</taxon>
        <taxon>Metazoa</taxon>
        <taxon>Spiralia</taxon>
        <taxon>Gnathifera</taxon>
        <taxon>Rotifera</taxon>
        <taxon>Eurotatoria</taxon>
        <taxon>Bdelloidea</taxon>
        <taxon>Adinetida</taxon>
        <taxon>Adinetidae</taxon>
        <taxon>Adineta</taxon>
    </lineage>
</organism>
<keyword evidence="1" id="KW-0472">Membrane</keyword>